<keyword evidence="1" id="KW-0812">Transmembrane</keyword>
<dbReference type="Proteomes" id="UP001081071">
    <property type="component" value="Unassembled WGS sequence"/>
</dbReference>
<evidence type="ECO:0000313" key="3">
    <source>
        <dbReference type="Proteomes" id="UP001081071"/>
    </source>
</evidence>
<comment type="caution">
    <text evidence="2">The sequence shown here is derived from an EMBL/GenBank/DDBJ whole genome shotgun (WGS) entry which is preliminary data.</text>
</comment>
<sequence length="156" mass="16427">MTPATRRLLGKVLLTMGALVPAVGSFVADWSPTHVYNPSWPAHAKFHLGQTLALAAGSTVVSLYLTWRPGADVTRLRGALLAGAFFWLTQLPALLVPGAALTDPDTPIQPFDLGGLPVNQITVTGVVIVPLLLAGYALQRGAMADRAPARLPERAS</sequence>
<gene>
    <name evidence="2" type="ORF">O4220_00025</name>
</gene>
<dbReference type="RefSeq" id="WP_269601523.1">
    <property type="nucleotide sequence ID" value="NZ_JAPWIJ010000001.1"/>
</dbReference>
<keyword evidence="1" id="KW-0472">Membrane</keyword>
<dbReference type="Pfam" id="PF20345">
    <property type="entry name" value="DUF6640"/>
    <property type="match status" value="1"/>
</dbReference>
<dbReference type="EMBL" id="JAPWIJ010000001">
    <property type="protein sequence ID" value="MCZ4516881.1"/>
    <property type="molecule type" value="Genomic_DNA"/>
</dbReference>
<dbReference type="InterPro" id="IPR046580">
    <property type="entry name" value="DUF6640"/>
</dbReference>
<keyword evidence="1" id="KW-1133">Transmembrane helix</keyword>
<protein>
    <recommendedName>
        <fullName evidence="4">Acetyltransferase</fullName>
    </recommendedName>
</protein>
<accession>A0ABT4M7F8</accession>
<feature type="transmembrane region" description="Helical" evidence="1">
    <location>
        <begin position="48"/>
        <end position="67"/>
    </location>
</feature>
<feature type="transmembrane region" description="Helical" evidence="1">
    <location>
        <begin position="79"/>
        <end position="101"/>
    </location>
</feature>
<organism evidence="2 3">
    <name type="scientific">Rhodococcus ruber</name>
    <dbReference type="NCBI Taxonomy" id="1830"/>
    <lineage>
        <taxon>Bacteria</taxon>
        <taxon>Bacillati</taxon>
        <taxon>Actinomycetota</taxon>
        <taxon>Actinomycetes</taxon>
        <taxon>Mycobacteriales</taxon>
        <taxon>Nocardiaceae</taxon>
        <taxon>Rhodococcus</taxon>
    </lineage>
</organism>
<name>A0ABT4M7F8_9NOCA</name>
<evidence type="ECO:0000313" key="2">
    <source>
        <dbReference type="EMBL" id="MCZ4516881.1"/>
    </source>
</evidence>
<evidence type="ECO:0008006" key="4">
    <source>
        <dbReference type="Google" id="ProtNLM"/>
    </source>
</evidence>
<proteinExistence type="predicted"/>
<evidence type="ECO:0000256" key="1">
    <source>
        <dbReference type="SAM" id="Phobius"/>
    </source>
</evidence>
<keyword evidence="3" id="KW-1185">Reference proteome</keyword>
<feature type="transmembrane region" description="Helical" evidence="1">
    <location>
        <begin position="121"/>
        <end position="138"/>
    </location>
</feature>
<reference evidence="2" key="1">
    <citation type="submission" date="2022-12" db="EMBL/GenBank/DDBJ databases">
        <authorList>
            <person name="Krivoruchko A.V."/>
            <person name="Elkin A."/>
        </authorList>
    </citation>
    <scope>NUCLEOTIDE SEQUENCE</scope>
    <source>
        <strain evidence="2">IEGM 1391</strain>
    </source>
</reference>